<comment type="caution">
    <text evidence="2">The sequence shown here is derived from an EMBL/GenBank/DDBJ whole genome shotgun (WGS) entry which is preliminary data.</text>
</comment>
<dbReference type="HOGENOM" id="CLU_004184_7_4_1"/>
<evidence type="ECO:0000259" key="1">
    <source>
        <dbReference type="Pfam" id="PF06985"/>
    </source>
</evidence>
<dbReference type="OrthoDB" id="4841083at2759"/>
<reference evidence="3" key="1">
    <citation type="journal article" date="2014" name="Genome Announc.">
        <title>Draft genome sequence of Colletotrichum sublineola, a destructive pathogen of cultivated sorghum.</title>
        <authorList>
            <person name="Baroncelli R."/>
            <person name="Sanz-Martin J.M."/>
            <person name="Rech G.E."/>
            <person name="Sukno S.A."/>
            <person name="Thon M.R."/>
        </authorList>
    </citation>
    <scope>NUCLEOTIDE SEQUENCE [LARGE SCALE GENOMIC DNA]</scope>
    <source>
        <strain evidence="3">TX430BB</strain>
    </source>
</reference>
<feature type="domain" description="Heterokaryon incompatibility" evidence="1">
    <location>
        <begin position="49"/>
        <end position="195"/>
    </location>
</feature>
<accession>A0A066XDE3</accession>
<dbReference type="Proteomes" id="UP000027238">
    <property type="component" value="Unassembled WGS sequence"/>
</dbReference>
<evidence type="ECO:0000313" key="3">
    <source>
        <dbReference type="Proteomes" id="UP000027238"/>
    </source>
</evidence>
<dbReference type="InterPro" id="IPR052895">
    <property type="entry name" value="HetReg/Transcr_Mod"/>
</dbReference>
<organism evidence="2 3">
    <name type="scientific">Colletotrichum sublineola</name>
    <name type="common">Sorghum anthracnose fungus</name>
    <dbReference type="NCBI Taxonomy" id="1173701"/>
    <lineage>
        <taxon>Eukaryota</taxon>
        <taxon>Fungi</taxon>
        <taxon>Dikarya</taxon>
        <taxon>Ascomycota</taxon>
        <taxon>Pezizomycotina</taxon>
        <taxon>Sordariomycetes</taxon>
        <taxon>Hypocreomycetidae</taxon>
        <taxon>Glomerellales</taxon>
        <taxon>Glomerellaceae</taxon>
        <taxon>Colletotrichum</taxon>
        <taxon>Colletotrichum graminicola species complex</taxon>
    </lineage>
</organism>
<dbReference type="PANTHER" id="PTHR24148:SF64">
    <property type="entry name" value="HETEROKARYON INCOMPATIBILITY DOMAIN-CONTAINING PROTEIN"/>
    <property type="match status" value="1"/>
</dbReference>
<protein>
    <submittedName>
        <fullName evidence="2">Putative heterokaryon incompatibility protein</fullName>
    </submittedName>
</protein>
<dbReference type="AlphaFoldDB" id="A0A066XDE3"/>
<keyword evidence="3" id="KW-1185">Reference proteome</keyword>
<proteinExistence type="predicted"/>
<dbReference type="eggNOG" id="ENOG502QTW7">
    <property type="taxonomic scope" value="Eukaryota"/>
</dbReference>
<dbReference type="Pfam" id="PF06985">
    <property type="entry name" value="HET"/>
    <property type="match status" value="1"/>
</dbReference>
<dbReference type="PANTHER" id="PTHR24148">
    <property type="entry name" value="ANKYRIN REPEAT DOMAIN-CONTAINING PROTEIN 39 HOMOLOG-RELATED"/>
    <property type="match status" value="1"/>
</dbReference>
<dbReference type="EMBL" id="JMSE01001016">
    <property type="protein sequence ID" value="KDN65659.1"/>
    <property type="molecule type" value="Genomic_DNA"/>
</dbReference>
<dbReference type="OMA" id="QSTIVEC"/>
<dbReference type="STRING" id="1173701.A0A066XDE3"/>
<evidence type="ECO:0000313" key="2">
    <source>
        <dbReference type="EMBL" id="KDN65659.1"/>
    </source>
</evidence>
<dbReference type="InterPro" id="IPR010730">
    <property type="entry name" value="HET"/>
</dbReference>
<name>A0A066XDE3_COLSU</name>
<dbReference type="Pfam" id="PF26639">
    <property type="entry name" value="Het-6_barrel"/>
    <property type="match status" value="1"/>
</dbReference>
<gene>
    <name evidence="2" type="ORF">CSUB01_09104</name>
</gene>
<sequence length="661" mass="74753">MVSLADLYETLFLEPARREIRVLTLGPGANDDSLRLDLSRVLLDDDPDYTVLSYCWGSQGDLQQVRIGDSPFLISHHLHSCLVNLRREDSLLTIWIDAICINQNSNQEKNIQVPLMRDIYKGATELFVWLGESTAGLDRIFNSIQRVFEHSIEIEPKGISQVAEELLQASPDETDQAFAEFVNLPWFRRTWIIQELALPRQDPIFLCGKHRALWTHLKRWWGIAKSLNQAIKQHSTLTLPAWKNLHHLLNFRALDRLVLLRELFEAPNVSKNGLRLSALIFMSEESLATNPRDKIYGVMGLANASANEKMVVDYDKPVEDLYEEASRYLIFEEGNLSLLSNQSINMVRNSTDAESKAYHEFTLSWGANVSSSWIRDFAHIRAATHRPDPLVRDLDFRCMKYNAALNTRPTPSLEQKKKVLSIAGTKVGLVNDHVRAWYEYQGQIQWFRDIKGALGVFLRAGRPAPGVDEEGLGGGVSKIAETVVGSEEREEHLVYSPKGGPTKPMREAIWRTFVGDKGSDPMDPAPGYYEVFFEGILDVERGNPNPNVVIPDSALSPSESTIEHWYQFQERLQSMVFRRAAFSTEEGWIGFGPDTMRKGDVIVVLSGGDVPFVLRPIQDGYILIGECYVEGIMYGEMVKSQMGTSPDGNQQGIKGEIFHIR</sequence>